<dbReference type="GO" id="GO:0003676">
    <property type="term" value="F:nucleic acid binding"/>
    <property type="evidence" value="ECO:0007669"/>
    <property type="project" value="InterPro"/>
</dbReference>
<comment type="caution">
    <text evidence="9">The sequence shown here is derived from an EMBL/GenBank/DDBJ whole genome shotgun (WGS) entry which is preliminary data.</text>
</comment>
<feature type="domain" description="DDH" evidence="6">
    <location>
        <begin position="80"/>
        <end position="229"/>
    </location>
</feature>
<dbReference type="InterPro" id="IPR041122">
    <property type="entry name" value="RecJ_OB"/>
</dbReference>
<dbReference type="Gene3D" id="3.10.310.30">
    <property type="match status" value="1"/>
</dbReference>
<evidence type="ECO:0000259" key="7">
    <source>
        <dbReference type="Pfam" id="PF02272"/>
    </source>
</evidence>
<dbReference type="InterPro" id="IPR004610">
    <property type="entry name" value="RecJ"/>
</dbReference>
<organism evidence="9 10">
    <name type="scientific">Chlorobaculum thiosulfatiphilum</name>
    <name type="common">Chlorobium limicola f.sp. thiosulfatophilum</name>
    <dbReference type="NCBI Taxonomy" id="115852"/>
    <lineage>
        <taxon>Bacteria</taxon>
        <taxon>Pseudomonadati</taxon>
        <taxon>Chlorobiota</taxon>
        <taxon>Chlorobiia</taxon>
        <taxon>Chlorobiales</taxon>
        <taxon>Chlorobiaceae</taxon>
        <taxon>Chlorobaculum</taxon>
    </lineage>
</organism>
<feature type="domain" description="RecJ OB" evidence="8">
    <location>
        <begin position="455"/>
        <end position="564"/>
    </location>
</feature>
<evidence type="ECO:0000259" key="8">
    <source>
        <dbReference type="Pfam" id="PF17768"/>
    </source>
</evidence>
<dbReference type="InterPro" id="IPR038763">
    <property type="entry name" value="DHH_sf"/>
</dbReference>
<evidence type="ECO:0000256" key="5">
    <source>
        <dbReference type="ARBA" id="ARBA00022839"/>
    </source>
</evidence>
<evidence type="ECO:0000256" key="4">
    <source>
        <dbReference type="ARBA" id="ARBA00022801"/>
    </source>
</evidence>
<dbReference type="NCBIfam" id="TIGR00644">
    <property type="entry name" value="recJ"/>
    <property type="match status" value="1"/>
</dbReference>
<comment type="similarity">
    <text evidence="1">Belongs to the RecJ family.</text>
</comment>
<dbReference type="Pfam" id="PF17768">
    <property type="entry name" value="RecJ_OB"/>
    <property type="match status" value="1"/>
</dbReference>
<evidence type="ECO:0000256" key="2">
    <source>
        <dbReference type="ARBA" id="ARBA00019841"/>
    </source>
</evidence>
<evidence type="ECO:0000256" key="1">
    <source>
        <dbReference type="ARBA" id="ARBA00005915"/>
    </source>
</evidence>
<dbReference type="Proteomes" id="UP000308271">
    <property type="component" value="Unassembled WGS sequence"/>
</dbReference>
<evidence type="ECO:0000313" key="10">
    <source>
        <dbReference type="Proteomes" id="UP000308271"/>
    </source>
</evidence>
<feature type="domain" description="DHHA1" evidence="7">
    <location>
        <begin position="350"/>
        <end position="441"/>
    </location>
</feature>
<dbReference type="Pfam" id="PF02272">
    <property type="entry name" value="DHHA1"/>
    <property type="match status" value="1"/>
</dbReference>
<dbReference type="OrthoDB" id="9809852at2"/>
<name>A0A5C4SA58_CHLTI</name>
<keyword evidence="5 9" id="KW-0269">Exonuclease</keyword>
<accession>A0A5C4SA58</accession>
<evidence type="ECO:0000313" key="9">
    <source>
        <dbReference type="EMBL" id="TNJ39829.1"/>
    </source>
</evidence>
<dbReference type="AlphaFoldDB" id="A0A5C4SA58"/>
<evidence type="ECO:0000259" key="6">
    <source>
        <dbReference type="Pfam" id="PF01368"/>
    </source>
</evidence>
<dbReference type="EMBL" id="VDCH01000003">
    <property type="protein sequence ID" value="TNJ39829.1"/>
    <property type="molecule type" value="Genomic_DNA"/>
</dbReference>
<gene>
    <name evidence="9" type="primary">recJ</name>
    <name evidence="9" type="ORF">FGF66_02535</name>
</gene>
<dbReference type="GO" id="GO:0006281">
    <property type="term" value="P:DNA repair"/>
    <property type="evidence" value="ECO:0007669"/>
    <property type="project" value="InterPro"/>
</dbReference>
<reference evidence="9 10" key="1">
    <citation type="submission" date="2019-05" db="EMBL/GenBank/DDBJ databases">
        <title>Draft Whole-Genome sequence of the green sulfur bacterium Chlorobaculum thiosulfatiphilum DSM 249.</title>
        <authorList>
            <person name="Meyer T.E."/>
            <person name="Kyndt J.A."/>
        </authorList>
    </citation>
    <scope>NUCLEOTIDE SEQUENCE [LARGE SCALE GENOMIC DNA]</scope>
    <source>
        <strain evidence="9 10">DSM 249</strain>
    </source>
</reference>
<dbReference type="InterPro" id="IPR003156">
    <property type="entry name" value="DHHA1_dom"/>
</dbReference>
<evidence type="ECO:0000256" key="3">
    <source>
        <dbReference type="ARBA" id="ARBA00022722"/>
    </source>
</evidence>
<dbReference type="InterPro" id="IPR001667">
    <property type="entry name" value="DDH_dom"/>
</dbReference>
<dbReference type="SUPFAM" id="SSF64182">
    <property type="entry name" value="DHH phosphoesterases"/>
    <property type="match status" value="1"/>
</dbReference>
<dbReference type="Pfam" id="PF01368">
    <property type="entry name" value="DHH"/>
    <property type="match status" value="1"/>
</dbReference>
<dbReference type="InterPro" id="IPR051673">
    <property type="entry name" value="SSDNA_exonuclease_RecJ"/>
</dbReference>
<keyword evidence="4" id="KW-0378">Hydrolase</keyword>
<dbReference type="Gene3D" id="3.90.1640.30">
    <property type="match status" value="1"/>
</dbReference>
<dbReference type="GO" id="GO:0008409">
    <property type="term" value="F:5'-3' exonuclease activity"/>
    <property type="evidence" value="ECO:0007669"/>
    <property type="project" value="InterPro"/>
</dbReference>
<dbReference type="PANTHER" id="PTHR30255">
    <property type="entry name" value="SINGLE-STRANDED-DNA-SPECIFIC EXONUCLEASE RECJ"/>
    <property type="match status" value="1"/>
</dbReference>
<keyword evidence="3" id="KW-0540">Nuclease</keyword>
<dbReference type="RefSeq" id="WP_139456132.1">
    <property type="nucleotide sequence ID" value="NZ_VDCH01000003.1"/>
</dbReference>
<sequence>MKRYRWTRLEPEPTLVLALSEAINVSSPIAAALLNRGISSFEEARRFFRPSLDEIPSPFLFNDMKRAVARLSKAIAGGEKIMVYGDYDVDGTTGTAMLSLFLRELGADVCHYINDRFTEGYGLSTSGIAWAFEQKVSLIVTVDCGIRAIDEVQVCAAQGIDVIVCDHHEAGELPAACAILDPKVEGSGYPFRELCGCGVALKFIQAMVEARGESPAAWRKYLDFVAVATAADMVSLQGENRAYLREGLELMRRSPRVSFQAMAANMKVNLADFSMMNITYGIAPRINAAGRMESAGAAMQWMLASDEPEARVHAAELEALNGRRREIDAEITLRAETMVAGHCASHCSSIVLYDEAWHLGVLGIVASKLLDKYFLPTVVMGRMNGLIKGSVRSVDQLNIYDVLHECRDHLEQFGGHHQAAGLTLRPENLEAFRRRFDEVCRELLPVEERQKSLLIDAELALDEITPKFLKVLEQFSPFGFANREPLFVVTACRLAGKPKLLRERHVKFTVRGERGSSFEVIAFDRPDLFTDLESCGTAANLHLVCIPERNQWNGREYVQLRLKDLAVDLVD</sequence>
<protein>
    <recommendedName>
        <fullName evidence="2">Single-stranded-DNA-specific exonuclease RecJ</fullName>
    </recommendedName>
</protein>
<dbReference type="PANTHER" id="PTHR30255:SF2">
    <property type="entry name" value="SINGLE-STRANDED-DNA-SPECIFIC EXONUCLEASE RECJ"/>
    <property type="match status" value="1"/>
</dbReference>
<keyword evidence="10" id="KW-1185">Reference proteome</keyword>
<proteinExistence type="inferred from homology"/>
<dbReference type="GO" id="GO:0006310">
    <property type="term" value="P:DNA recombination"/>
    <property type="evidence" value="ECO:0007669"/>
    <property type="project" value="InterPro"/>
</dbReference>